<reference evidence="1" key="1">
    <citation type="journal article" date="2025" name="Int. J. Syst. Evol. Microbiol.">
        <title>Inconstantimicrobium mannanitabidum sp. nov., a novel member of the family Clostridiaceae isolated from anoxic soil under the treatment of reductive soil disinfestation.</title>
        <authorList>
            <person name="Ueki A."/>
            <person name="Tonouchi A."/>
            <person name="Honma S."/>
            <person name="Kaku N."/>
            <person name="Ueki K."/>
        </authorList>
    </citation>
    <scope>NUCLEOTIDE SEQUENCE</scope>
    <source>
        <strain evidence="1">TW13</strain>
    </source>
</reference>
<sequence>MALPSAILSKETQEAAVHLFKGVGKTVLSVGIRAIGRMHPPGLPSHQTLKNEADDVGKYLWESAKEDFKKI</sequence>
<accession>A0ACB5RJH0</accession>
<name>A0ACB5RJH0_9CLOT</name>
<keyword evidence="2" id="KW-1185">Reference proteome</keyword>
<gene>
    <name evidence="1" type="ORF">rsdtw13_41930</name>
</gene>
<organism evidence="1 2">
    <name type="scientific">Inconstantimicrobium mannanitabidum</name>
    <dbReference type="NCBI Taxonomy" id="1604901"/>
    <lineage>
        <taxon>Bacteria</taxon>
        <taxon>Bacillati</taxon>
        <taxon>Bacillota</taxon>
        <taxon>Clostridia</taxon>
        <taxon>Eubacteriales</taxon>
        <taxon>Clostridiaceae</taxon>
        <taxon>Inconstantimicrobium</taxon>
    </lineage>
</organism>
<evidence type="ECO:0000313" key="1">
    <source>
        <dbReference type="EMBL" id="GKX68935.1"/>
    </source>
</evidence>
<evidence type="ECO:0000313" key="2">
    <source>
        <dbReference type="Proteomes" id="UP001058074"/>
    </source>
</evidence>
<proteinExistence type="predicted"/>
<dbReference type="Proteomes" id="UP001058074">
    <property type="component" value="Unassembled WGS sequence"/>
</dbReference>
<dbReference type="EMBL" id="BROD01000002">
    <property type="protein sequence ID" value="GKX68935.1"/>
    <property type="molecule type" value="Genomic_DNA"/>
</dbReference>
<protein>
    <submittedName>
        <fullName evidence="1">Uncharacterized protein</fullName>
    </submittedName>
</protein>
<comment type="caution">
    <text evidence="1">The sequence shown here is derived from an EMBL/GenBank/DDBJ whole genome shotgun (WGS) entry which is preliminary data.</text>
</comment>